<proteinExistence type="predicted"/>
<dbReference type="RefSeq" id="WP_377284971.1">
    <property type="nucleotide sequence ID" value="NZ_JBHSBM010000005.1"/>
</dbReference>
<evidence type="ECO:0000313" key="2">
    <source>
        <dbReference type="Proteomes" id="UP001595850"/>
    </source>
</evidence>
<name>A0ABV8HYL2_9ACTN</name>
<accession>A0ABV8HYL2</accession>
<dbReference type="Proteomes" id="UP001595850">
    <property type="component" value="Unassembled WGS sequence"/>
</dbReference>
<gene>
    <name evidence="1" type="ORF">ACFOWE_01845</name>
</gene>
<sequence>MTGERLEDGIVQEGGFTDGLGAPVTVVNAGCKERDVDGDGVGVGVYRCIVGFADGERQIFAVTVRSSGRWVADAS</sequence>
<protein>
    <submittedName>
        <fullName evidence="1">Uncharacterized protein</fullName>
    </submittedName>
</protein>
<organism evidence="1 2">
    <name type="scientific">Planomonospora corallina</name>
    <dbReference type="NCBI Taxonomy" id="1806052"/>
    <lineage>
        <taxon>Bacteria</taxon>
        <taxon>Bacillati</taxon>
        <taxon>Actinomycetota</taxon>
        <taxon>Actinomycetes</taxon>
        <taxon>Streptosporangiales</taxon>
        <taxon>Streptosporangiaceae</taxon>
        <taxon>Planomonospora</taxon>
    </lineage>
</organism>
<dbReference type="EMBL" id="JBHSBM010000005">
    <property type="protein sequence ID" value="MFC4057018.1"/>
    <property type="molecule type" value="Genomic_DNA"/>
</dbReference>
<keyword evidence="2" id="KW-1185">Reference proteome</keyword>
<evidence type="ECO:0000313" key="1">
    <source>
        <dbReference type="EMBL" id="MFC4057018.1"/>
    </source>
</evidence>
<comment type="caution">
    <text evidence="1">The sequence shown here is derived from an EMBL/GenBank/DDBJ whole genome shotgun (WGS) entry which is preliminary data.</text>
</comment>
<reference evidence="2" key="1">
    <citation type="journal article" date="2019" name="Int. J. Syst. Evol. Microbiol.">
        <title>The Global Catalogue of Microorganisms (GCM) 10K type strain sequencing project: providing services to taxonomists for standard genome sequencing and annotation.</title>
        <authorList>
            <consortium name="The Broad Institute Genomics Platform"/>
            <consortium name="The Broad Institute Genome Sequencing Center for Infectious Disease"/>
            <person name="Wu L."/>
            <person name="Ma J."/>
        </authorList>
    </citation>
    <scope>NUCLEOTIDE SEQUENCE [LARGE SCALE GENOMIC DNA]</scope>
    <source>
        <strain evidence="2">TBRC 4489</strain>
    </source>
</reference>